<evidence type="ECO:0000313" key="1">
    <source>
        <dbReference type="EMBL" id="KAJ0096165.1"/>
    </source>
</evidence>
<protein>
    <submittedName>
        <fullName evidence="1">Uncharacterized protein</fullName>
    </submittedName>
</protein>
<name>A0ACC1BAZ5_9ROSI</name>
<accession>A0ACC1BAZ5</accession>
<gene>
    <name evidence="1" type="ORF">Patl1_15242</name>
</gene>
<dbReference type="Proteomes" id="UP001164250">
    <property type="component" value="Chromosome 6"/>
</dbReference>
<reference evidence="2" key="1">
    <citation type="journal article" date="2023" name="G3 (Bethesda)">
        <title>Genome assembly and association tests identify interacting loci associated with vigor, precocity, and sex in interspecific pistachio rootstocks.</title>
        <authorList>
            <person name="Palmer W."/>
            <person name="Jacygrad E."/>
            <person name="Sagayaradj S."/>
            <person name="Cavanaugh K."/>
            <person name="Han R."/>
            <person name="Bertier L."/>
            <person name="Beede B."/>
            <person name="Kafkas S."/>
            <person name="Golino D."/>
            <person name="Preece J."/>
            <person name="Michelmore R."/>
        </authorList>
    </citation>
    <scope>NUCLEOTIDE SEQUENCE [LARGE SCALE GENOMIC DNA]</scope>
</reference>
<comment type="caution">
    <text evidence="1">The sequence shown here is derived from an EMBL/GenBank/DDBJ whole genome shotgun (WGS) entry which is preliminary data.</text>
</comment>
<evidence type="ECO:0000313" key="2">
    <source>
        <dbReference type="Proteomes" id="UP001164250"/>
    </source>
</evidence>
<proteinExistence type="predicted"/>
<sequence>MVDSSSELAFKLRRIMKFLEYTPLDRINDFLNHLNLGERTIKGNLEGILLQAYGNRQEAISQLGARGK</sequence>
<dbReference type="EMBL" id="CM047902">
    <property type="protein sequence ID" value="KAJ0096165.1"/>
    <property type="molecule type" value="Genomic_DNA"/>
</dbReference>
<keyword evidence="2" id="KW-1185">Reference proteome</keyword>
<organism evidence="1 2">
    <name type="scientific">Pistacia atlantica</name>
    <dbReference type="NCBI Taxonomy" id="434234"/>
    <lineage>
        <taxon>Eukaryota</taxon>
        <taxon>Viridiplantae</taxon>
        <taxon>Streptophyta</taxon>
        <taxon>Embryophyta</taxon>
        <taxon>Tracheophyta</taxon>
        <taxon>Spermatophyta</taxon>
        <taxon>Magnoliopsida</taxon>
        <taxon>eudicotyledons</taxon>
        <taxon>Gunneridae</taxon>
        <taxon>Pentapetalae</taxon>
        <taxon>rosids</taxon>
        <taxon>malvids</taxon>
        <taxon>Sapindales</taxon>
        <taxon>Anacardiaceae</taxon>
        <taxon>Pistacia</taxon>
    </lineage>
</organism>